<dbReference type="InterPro" id="IPR019734">
    <property type="entry name" value="TPR_rpt"/>
</dbReference>
<dbReference type="PROSITE" id="PS50005">
    <property type="entry name" value="TPR"/>
    <property type="match status" value="1"/>
</dbReference>
<dbReference type="AlphaFoldDB" id="A0A1R4H1J6"/>
<dbReference type="SUPFAM" id="SSF50494">
    <property type="entry name" value="Trypsin-like serine proteases"/>
    <property type="match status" value="1"/>
</dbReference>
<evidence type="ECO:0000313" key="3">
    <source>
        <dbReference type="EMBL" id="SJM90101.1"/>
    </source>
</evidence>
<dbReference type="Gene3D" id="2.40.10.10">
    <property type="entry name" value="Trypsin-like serine proteases"/>
    <property type="match status" value="2"/>
</dbReference>
<dbReference type="EMBL" id="FUKI01000040">
    <property type="protein sequence ID" value="SJM90101.1"/>
    <property type="molecule type" value="Genomic_DNA"/>
</dbReference>
<proteinExistence type="predicted"/>
<organism evidence="3 4">
    <name type="scientific">Crenothrix polyspora</name>
    <dbReference type="NCBI Taxonomy" id="360316"/>
    <lineage>
        <taxon>Bacteria</taxon>
        <taxon>Pseudomonadati</taxon>
        <taxon>Pseudomonadota</taxon>
        <taxon>Gammaproteobacteria</taxon>
        <taxon>Methylococcales</taxon>
        <taxon>Crenotrichaceae</taxon>
        <taxon>Crenothrix</taxon>
    </lineage>
</organism>
<dbReference type="Proteomes" id="UP000195667">
    <property type="component" value="Unassembled WGS sequence"/>
</dbReference>
<dbReference type="RefSeq" id="WP_087142395.1">
    <property type="nucleotide sequence ID" value="NZ_FUKI01000040.1"/>
</dbReference>
<accession>A0A1R4H1J6</accession>
<evidence type="ECO:0000256" key="2">
    <source>
        <dbReference type="SAM" id="SignalP"/>
    </source>
</evidence>
<keyword evidence="3" id="KW-0378">Hydrolase</keyword>
<keyword evidence="2" id="KW-0732">Signal</keyword>
<reference evidence="4" key="1">
    <citation type="submission" date="2017-02" db="EMBL/GenBank/DDBJ databases">
        <authorList>
            <person name="Daims H."/>
        </authorList>
    </citation>
    <scope>NUCLEOTIDE SEQUENCE [LARGE SCALE GENOMIC DNA]</scope>
</reference>
<protein>
    <submittedName>
        <fullName evidence="3">Putative Trypsin-like serine protease</fullName>
    </submittedName>
</protein>
<dbReference type="SMART" id="SM00028">
    <property type="entry name" value="TPR"/>
    <property type="match status" value="2"/>
</dbReference>
<dbReference type="GO" id="GO:0008233">
    <property type="term" value="F:peptidase activity"/>
    <property type="evidence" value="ECO:0007669"/>
    <property type="project" value="UniProtKB-KW"/>
</dbReference>
<keyword evidence="1" id="KW-0802">TPR repeat</keyword>
<name>A0A1R4H1J6_9GAMM</name>
<evidence type="ECO:0000256" key="1">
    <source>
        <dbReference type="PROSITE-ProRule" id="PRU00339"/>
    </source>
</evidence>
<sequence>MKLTPLFYFYIIVMGIPCYAATQNTTSNMPIVCIEGILPDGESNIGMGFMVAPGIVATVQHQIKDAKKIKVHLGNSNENAEIIRQEDGLALLRIAVQSTPELALDNILPRKGTKVFTYHCQPDKNHIPTPVKSEIGTITDPQRRGDNANSFIEAELAIQKGNSGAPLLGEDHHVVGVINGYDGLKNNLSVSVPATVLIQLMAKEKTIQFKELLLVQGEKYYKQKDFYHAQKRFELAIALQADYYDAYTYLANTFFALGNYAAARDTLHQAIAIDIQNPNAYSFLAAVSNKLSDAVSERNALQRYLELENDPTTVQNAQKMLQTIENNLSQKNRATTVLP</sequence>
<dbReference type="InterPro" id="IPR011990">
    <property type="entry name" value="TPR-like_helical_dom_sf"/>
</dbReference>
<dbReference type="GO" id="GO:0006508">
    <property type="term" value="P:proteolysis"/>
    <property type="evidence" value="ECO:0007669"/>
    <property type="project" value="UniProtKB-KW"/>
</dbReference>
<keyword evidence="4" id="KW-1185">Reference proteome</keyword>
<dbReference type="Pfam" id="PF14559">
    <property type="entry name" value="TPR_19"/>
    <property type="match status" value="1"/>
</dbReference>
<dbReference type="OrthoDB" id="8041317at2"/>
<dbReference type="InterPro" id="IPR009003">
    <property type="entry name" value="Peptidase_S1_PA"/>
</dbReference>
<feature type="signal peptide" evidence="2">
    <location>
        <begin position="1"/>
        <end position="20"/>
    </location>
</feature>
<gene>
    <name evidence="3" type="ORF">CRENPOLYSF1_1340008</name>
</gene>
<feature type="repeat" description="TPR" evidence="1">
    <location>
        <begin position="244"/>
        <end position="277"/>
    </location>
</feature>
<evidence type="ECO:0000313" key="4">
    <source>
        <dbReference type="Proteomes" id="UP000195667"/>
    </source>
</evidence>
<feature type="chain" id="PRO_5013204236" evidence="2">
    <location>
        <begin position="21"/>
        <end position="339"/>
    </location>
</feature>
<dbReference type="Gene3D" id="1.25.40.10">
    <property type="entry name" value="Tetratricopeptide repeat domain"/>
    <property type="match status" value="1"/>
</dbReference>
<keyword evidence="3" id="KW-0645">Protease</keyword>
<dbReference type="SUPFAM" id="SSF48452">
    <property type="entry name" value="TPR-like"/>
    <property type="match status" value="1"/>
</dbReference>
<dbReference type="Pfam" id="PF13365">
    <property type="entry name" value="Trypsin_2"/>
    <property type="match status" value="1"/>
</dbReference>
<dbReference type="InterPro" id="IPR043504">
    <property type="entry name" value="Peptidase_S1_PA_chymotrypsin"/>
</dbReference>